<proteinExistence type="inferred from homology"/>
<organism evidence="3 4">
    <name type="scientific">Saccoglossus kowalevskii</name>
    <name type="common">Acorn worm</name>
    <dbReference type="NCBI Taxonomy" id="10224"/>
    <lineage>
        <taxon>Eukaryota</taxon>
        <taxon>Metazoa</taxon>
        <taxon>Hemichordata</taxon>
        <taxon>Enteropneusta</taxon>
        <taxon>Harrimaniidae</taxon>
        <taxon>Saccoglossus</taxon>
    </lineage>
</organism>
<gene>
    <name evidence="4" type="primary">LOC100376749</name>
</gene>
<dbReference type="GeneID" id="100376749"/>
<protein>
    <recommendedName>
        <fullName evidence="2">TIP41-like protein</fullName>
    </recommendedName>
</protein>
<evidence type="ECO:0000256" key="2">
    <source>
        <dbReference type="ARBA" id="ARBA00018951"/>
    </source>
</evidence>
<name>A0ABM0GZF5_SACKO</name>
<reference evidence="4" key="1">
    <citation type="submission" date="2025-08" db="UniProtKB">
        <authorList>
            <consortium name="RefSeq"/>
        </authorList>
    </citation>
    <scope>IDENTIFICATION</scope>
    <source>
        <tissue evidence="4">Testes</tissue>
    </source>
</reference>
<dbReference type="PANTHER" id="PTHR21021:SF16">
    <property type="entry name" value="TIP41-LIKE PROTEIN"/>
    <property type="match status" value="1"/>
</dbReference>
<evidence type="ECO:0000256" key="1">
    <source>
        <dbReference type="ARBA" id="ARBA00006658"/>
    </source>
</evidence>
<evidence type="ECO:0000313" key="3">
    <source>
        <dbReference type="Proteomes" id="UP000694865"/>
    </source>
</evidence>
<dbReference type="InterPro" id="IPR051330">
    <property type="entry name" value="Phosphatase_reg/MetRdx"/>
</dbReference>
<sequence length="284" mass="33211">MASKSNKGAHQENFSFGPWTIILNKSHILKSNCLSIDSCKQADNRTTDLCVVCKFQKELALPQLPEMVFAENLLRILHSDGFGIEFNTLDALKLVDDKHDLMKVAVAERWREARQDSEFINEVIKPFDWTYTTNYKGTLLGEDEKQLKTIPTDERIDMEKLKIREKIFYFEEVILFEDELADNGVAFLNIKIRVMQSSFFLLMRFFLRVDDVIIRINDNRLYHENDWNYMLREYTSKEKRISDLISEGVSSNLFTNPVNIAEHLTVVEESFEKLEFLESVATEK</sequence>
<accession>A0ABM0GZF5</accession>
<evidence type="ECO:0000313" key="4">
    <source>
        <dbReference type="RefSeq" id="XP_002740803.1"/>
    </source>
</evidence>
<dbReference type="Proteomes" id="UP000694865">
    <property type="component" value="Unplaced"/>
</dbReference>
<comment type="similarity">
    <text evidence="1">Belongs to the TIP41 family.</text>
</comment>
<dbReference type="RefSeq" id="XP_002740803.1">
    <property type="nucleotide sequence ID" value="XM_002740757.2"/>
</dbReference>
<dbReference type="InterPro" id="IPR007303">
    <property type="entry name" value="TIP41-like"/>
</dbReference>
<dbReference type="PANTHER" id="PTHR21021">
    <property type="entry name" value="GAF/PUTATIVE CYTOSKELETAL PROTEIN"/>
    <property type="match status" value="1"/>
</dbReference>
<keyword evidence="3" id="KW-1185">Reference proteome</keyword>
<dbReference type="Pfam" id="PF04176">
    <property type="entry name" value="TIP41"/>
    <property type="match status" value="1"/>
</dbReference>